<keyword evidence="2 10" id="KW-0813">Transport</keyword>
<dbReference type="GO" id="GO:0044718">
    <property type="term" value="P:siderophore transmembrane transport"/>
    <property type="evidence" value="ECO:0007669"/>
    <property type="project" value="TreeGrafter"/>
</dbReference>
<dbReference type="Gene3D" id="2.170.130.10">
    <property type="entry name" value="TonB-dependent receptor, plug domain"/>
    <property type="match status" value="1"/>
</dbReference>
<keyword evidence="9 10" id="KW-0998">Cell outer membrane</keyword>
<keyword evidence="3 10" id="KW-1134">Transmembrane beta strand</keyword>
<dbReference type="SUPFAM" id="SSF56935">
    <property type="entry name" value="Porins"/>
    <property type="match status" value="1"/>
</dbReference>
<evidence type="ECO:0000256" key="11">
    <source>
        <dbReference type="RuleBase" id="RU003357"/>
    </source>
</evidence>
<evidence type="ECO:0000256" key="2">
    <source>
        <dbReference type="ARBA" id="ARBA00022448"/>
    </source>
</evidence>
<evidence type="ECO:0000313" key="15">
    <source>
        <dbReference type="Proteomes" id="UP000184120"/>
    </source>
</evidence>
<evidence type="ECO:0000259" key="13">
    <source>
        <dbReference type="Pfam" id="PF07715"/>
    </source>
</evidence>
<dbReference type="InterPro" id="IPR000531">
    <property type="entry name" value="Beta-barrel_TonB"/>
</dbReference>
<keyword evidence="4 10" id="KW-0812">Transmembrane</keyword>
<organism evidence="14 15">
    <name type="scientific">Chishuiella changwenlii</name>
    <dbReference type="NCBI Taxonomy" id="1434701"/>
    <lineage>
        <taxon>Bacteria</taxon>
        <taxon>Pseudomonadati</taxon>
        <taxon>Bacteroidota</taxon>
        <taxon>Flavobacteriia</taxon>
        <taxon>Flavobacteriales</taxon>
        <taxon>Weeksellaceae</taxon>
        <taxon>Chishuiella</taxon>
    </lineage>
</organism>
<dbReference type="PANTHER" id="PTHR30069">
    <property type="entry name" value="TONB-DEPENDENT OUTER MEMBRANE RECEPTOR"/>
    <property type="match status" value="1"/>
</dbReference>
<evidence type="ECO:0000256" key="8">
    <source>
        <dbReference type="ARBA" id="ARBA00023170"/>
    </source>
</evidence>
<evidence type="ECO:0000256" key="9">
    <source>
        <dbReference type="ARBA" id="ARBA00023237"/>
    </source>
</evidence>
<dbReference type="GO" id="GO:0009279">
    <property type="term" value="C:cell outer membrane"/>
    <property type="evidence" value="ECO:0007669"/>
    <property type="project" value="UniProtKB-SubCell"/>
</dbReference>
<keyword evidence="6 11" id="KW-0798">TonB box</keyword>
<feature type="domain" description="TonB-dependent receptor plug" evidence="13">
    <location>
        <begin position="38"/>
        <end position="142"/>
    </location>
</feature>
<dbReference type="InterPro" id="IPR037066">
    <property type="entry name" value="Plug_dom_sf"/>
</dbReference>
<dbReference type="GO" id="GO:0015344">
    <property type="term" value="F:siderophore uptake transmembrane transporter activity"/>
    <property type="evidence" value="ECO:0007669"/>
    <property type="project" value="TreeGrafter"/>
</dbReference>
<dbReference type="InterPro" id="IPR039426">
    <property type="entry name" value="TonB-dep_rcpt-like"/>
</dbReference>
<keyword evidence="5" id="KW-0732">Signal</keyword>
<dbReference type="InterPro" id="IPR036942">
    <property type="entry name" value="Beta-barrel_TonB_sf"/>
</dbReference>
<comment type="subcellular location">
    <subcellularLocation>
        <location evidence="1 10">Cell outer membrane</location>
        <topology evidence="1 10">Multi-pass membrane protein</topology>
    </subcellularLocation>
</comment>
<evidence type="ECO:0000256" key="4">
    <source>
        <dbReference type="ARBA" id="ARBA00022692"/>
    </source>
</evidence>
<evidence type="ECO:0000256" key="1">
    <source>
        <dbReference type="ARBA" id="ARBA00004571"/>
    </source>
</evidence>
<dbReference type="PROSITE" id="PS52016">
    <property type="entry name" value="TONB_DEPENDENT_REC_3"/>
    <property type="match status" value="1"/>
</dbReference>
<dbReference type="Gene3D" id="2.40.170.20">
    <property type="entry name" value="TonB-dependent receptor, beta-barrel domain"/>
    <property type="match status" value="1"/>
</dbReference>
<sequence length="614" mass="69627">MVLLFAAQSIFAQNVNDTIAIGEVSILDNRLNTPLSKENRNIYVIDKTQLDKLPVRTLQEALQYATGVDLRQRGPFGSQADISMDGGSFEQTLILLNGIKVMDQQTAHNALNLPVPLEAIDRIEVVRGPAARVYGNNSLTGVINIVTHKPKKTGVFAHTYMGTNFEKDSEDTGKTFTNRGIQFGANLAEDKHQHQLYATHDWGSGYRYNTAFENNKLYYQGNFQFNNENSLAASYGYVKNGFGANGFYAAPGDKDSKEIVETTMVSLQSKHKLSNRLTLAPRVSYRYNFDDYRYFKNNLNSARSKHYSNAIAGEINSTYQLNKGQIGIGAEYRNEQINSTSIKNHTRENVGFYAEYKTDLTDKLNVNVGTYVNYNSQYGWKAFPGIDASYAVTSNLKLVANAGTSQRIPSFNDLYLDQRPGNIGNAEVISEKAFQTEFGFKYNKRNWNFNAYYFYRSITDFIDWVRLTTNEPWQANNFGDLKTHGFNTKVSYQANLAANQSLRFSLSYAYLDPTFSNVDDAYNSKYKIESLKHQIINTIDYQVKNTTVSFANRFNTRQSYKSYWITDIRINHSFKNNISIYADAQNIFNTTYNEAGAIPLPSRWLTVGVKFNGI</sequence>
<gene>
    <name evidence="14" type="ORF">SAMN05443634_105247</name>
</gene>
<name>A0A1M6XH79_9FLAO</name>
<feature type="domain" description="TonB-dependent receptor-like beta-barrel" evidence="12">
    <location>
        <begin position="208"/>
        <end position="587"/>
    </location>
</feature>
<evidence type="ECO:0000259" key="12">
    <source>
        <dbReference type="Pfam" id="PF00593"/>
    </source>
</evidence>
<protein>
    <submittedName>
        <fullName evidence="14">Iron complex outermembrane recepter protein</fullName>
    </submittedName>
</protein>
<dbReference type="EMBL" id="FRBH01000005">
    <property type="protein sequence ID" value="SHL05258.1"/>
    <property type="molecule type" value="Genomic_DNA"/>
</dbReference>
<evidence type="ECO:0000256" key="7">
    <source>
        <dbReference type="ARBA" id="ARBA00023136"/>
    </source>
</evidence>
<dbReference type="AlphaFoldDB" id="A0A1M6XH79"/>
<keyword evidence="8" id="KW-0675">Receptor</keyword>
<proteinExistence type="inferred from homology"/>
<accession>A0A1M6XH79</accession>
<evidence type="ECO:0000256" key="3">
    <source>
        <dbReference type="ARBA" id="ARBA00022452"/>
    </source>
</evidence>
<reference evidence="15" key="1">
    <citation type="submission" date="2016-11" db="EMBL/GenBank/DDBJ databases">
        <authorList>
            <person name="Varghese N."/>
            <person name="Submissions S."/>
        </authorList>
    </citation>
    <scope>NUCLEOTIDE SEQUENCE [LARGE SCALE GENOMIC DNA]</scope>
    <source>
        <strain evidence="15">DSM 27989</strain>
    </source>
</reference>
<evidence type="ECO:0000313" key="14">
    <source>
        <dbReference type="EMBL" id="SHL05258.1"/>
    </source>
</evidence>
<comment type="similarity">
    <text evidence="10 11">Belongs to the TonB-dependent receptor family.</text>
</comment>
<evidence type="ECO:0000256" key="6">
    <source>
        <dbReference type="ARBA" id="ARBA00023077"/>
    </source>
</evidence>
<keyword evidence="7 10" id="KW-0472">Membrane</keyword>
<dbReference type="STRING" id="1434701.SAMN05443634_105247"/>
<dbReference type="Proteomes" id="UP000184120">
    <property type="component" value="Unassembled WGS sequence"/>
</dbReference>
<dbReference type="Pfam" id="PF00593">
    <property type="entry name" value="TonB_dep_Rec_b-barrel"/>
    <property type="match status" value="1"/>
</dbReference>
<evidence type="ECO:0000256" key="10">
    <source>
        <dbReference type="PROSITE-ProRule" id="PRU01360"/>
    </source>
</evidence>
<dbReference type="PANTHER" id="PTHR30069:SF29">
    <property type="entry name" value="HEMOGLOBIN AND HEMOGLOBIN-HAPTOGLOBIN-BINDING PROTEIN 1-RELATED"/>
    <property type="match status" value="1"/>
</dbReference>
<evidence type="ECO:0000256" key="5">
    <source>
        <dbReference type="ARBA" id="ARBA00022729"/>
    </source>
</evidence>
<dbReference type="Pfam" id="PF07715">
    <property type="entry name" value="Plug"/>
    <property type="match status" value="1"/>
</dbReference>
<dbReference type="InterPro" id="IPR012910">
    <property type="entry name" value="Plug_dom"/>
</dbReference>